<gene>
    <name evidence="2" type="ORF">GL279_10035</name>
</gene>
<keyword evidence="1" id="KW-0812">Transmembrane</keyword>
<evidence type="ECO:0000313" key="2">
    <source>
        <dbReference type="EMBL" id="MTH34938.1"/>
    </source>
</evidence>
<evidence type="ECO:0000256" key="1">
    <source>
        <dbReference type="SAM" id="Phobius"/>
    </source>
</evidence>
<accession>A0A844H914</accession>
<dbReference type="AlphaFoldDB" id="A0A844H914"/>
<keyword evidence="1" id="KW-1133">Transmembrane helix</keyword>
<dbReference type="RefSeq" id="WP_155064493.1">
    <property type="nucleotide sequence ID" value="NZ_WMIF01000012.1"/>
</dbReference>
<feature type="transmembrane region" description="Helical" evidence="1">
    <location>
        <begin position="371"/>
        <end position="390"/>
    </location>
</feature>
<feature type="transmembrane region" description="Helical" evidence="1">
    <location>
        <begin position="402"/>
        <end position="419"/>
    </location>
</feature>
<proteinExistence type="predicted"/>
<dbReference type="InterPro" id="IPR021830">
    <property type="entry name" value="DUF3422"/>
</dbReference>
<keyword evidence="1" id="KW-0472">Membrane</keyword>
<reference evidence="2 3" key="1">
    <citation type="submission" date="2019-11" db="EMBL/GenBank/DDBJ databases">
        <authorList>
            <person name="Dong K."/>
        </authorList>
    </citation>
    <scope>NUCLEOTIDE SEQUENCE [LARGE SCALE GENOMIC DNA]</scope>
    <source>
        <strain evidence="2 3">JCM 17370</strain>
    </source>
</reference>
<keyword evidence="3" id="KW-1185">Reference proteome</keyword>
<organism evidence="2 3">
    <name type="scientific">Paracoccus limosus</name>
    <dbReference type="NCBI Taxonomy" id="913252"/>
    <lineage>
        <taxon>Bacteria</taxon>
        <taxon>Pseudomonadati</taxon>
        <taxon>Pseudomonadota</taxon>
        <taxon>Alphaproteobacteria</taxon>
        <taxon>Rhodobacterales</taxon>
        <taxon>Paracoccaceae</taxon>
        <taxon>Paracoccus</taxon>
    </lineage>
</organism>
<evidence type="ECO:0000313" key="3">
    <source>
        <dbReference type="Proteomes" id="UP000442533"/>
    </source>
</evidence>
<name>A0A844H914_9RHOB</name>
<dbReference type="EMBL" id="WMIF01000012">
    <property type="protein sequence ID" value="MTH34938.1"/>
    <property type="molecule type" value="Genomic_DNA"/>
</dbReference>
<comment type="caution">
    <text evidence="2">The sequence shown here is derived from an EMBL/GenBank/DDBJ whole genome shotgun (WGS) entry which is preliminary data.</text>
</comment>
<dbReference type="Proteomes" id="UP000442533">
    <property type="component" value="Unassembled WGS sequence"/>
</dbReference>
<dbReference type="OrthoDB" id="9767470at2"/>
<sequence>MNDDAEHPQRYALVNELHARPSPRLEAPCTAVFLAIKEPSDAANRDRARDVAHLAEFCARNGAPRPDPQAGHYKASFGRYKLRWESHTEFVTYAAFMRGLPPSPFDPSAGAVFPRDWQARAPGKRVAAVMIQVDFLPDDPQEVLPRLQEWFAADSLASVWVLDEAAVVAGDFRIDPAGWMRFAVFVRPGTGSGRIGRIVQRLMELETYRAMSMLGLGRARELTAQLNALDPQLAGIVQGMADESRPADAVLHELLSVSTRLESAATQHDFRFGATDAYEAIVMDRVAALRETRFLGGQMLTEFMTRRYHPAMRTAKSAHRRLVTMLDRAERAGELLRTRVDVQRSAQNQDIMQRMDRRADLQLRLQHTVEGLSVVAISYYAVGLLGYALYPLAHALDIDKGVLVAALTPVVVLGAWALMRRIKARLHAEH</sequence>
<protein>
    <submittedName>
        <fullName evidence="2">DUF3422 family protein</fullName>
    </submittedName>
</protein>
<dbReference type="Pfam" id="PF11902">
    <property type="entry name" value="DUF3422"/>
    <property type="match status" value="1"/>
</dbReference>